<organism evidence="1 2">
    <name type="scientific">Trifolium medium</name>
    <dbReference type="NCBI Taxonomy" id="97028"/>
    <lineage>
        <taxon>Eukaryota</taxon>
        <taxon>Viridiplantae</taxon>
        <taxon>Streptophyta</taxon>
        <taxon>Embryophyta</taxon>
        <taxon>Tracheophyta</taxon>
        <taxon>Spermatophyta</taxon>
        <taxon>Magnoliopsida</taxon>
        <taxon>eudicotyledons</taxon>
        <taxon>Gunneridae</taxon>
        <taxon>Pentapetalae</taxon>
        <taxon>rosids</taxon>
        <taxon>fabids</taxon>
        <taxon>Fabales</taxon>
        <taxon>Fabaceae</taxon>
        <taxon>Papilionoideae</taxon>
        <taxon>50 kb inversion clade</taxon>
        <taxon>NPAAA clade</taxon>
        <taxon>Hologalegina</taxon>
        <taxon>IRL clade</taxon>
        <taxon>Trifolieae</taxon>
        <taxon>Trifolium</taxon>
    </lineage>
</organism>
<dbReference type="Proteomes" id="UP000265520">
    <property type="component" value="Unassembled WGS sequence"/>
</dbReference>
<proteinExistence type="predicted"/>
<dbReference type="EMBL" id="LXQA010569178">
    <property type="protein sequence ID" value="MCI59740.1"/>
    <property type="molecule type" value="Genomic_DNA"/>
</dbReference>
<evidence type="ECO:0000313" key="1">
    <source>
        <dbReference type="EMBL" id="MCI59740.1"/>
    </source>
</evidence>
<name>A0A392THR0_9FABA</name>
<keyword evidence="2" id="KW-1185">Reference proteome</keyword>
<protein>
    <submittedName>
        <fullName evidence="1">Uncharacterized protein</fullName>
    </submittedName>
</protein>
<feature type="non-terminal residue" evidence="1">
    <location>
        <position position="1"/>
    </location>
</feature>
<accession>A0A392THR0</accession>
<evidence type="ECO:0000313" key="2">
    <source>
        <dbReference type="Proteomes" id="UP000265520"/>
    </source>
</evidence>
<dbReference type="AlphaFoldDB" id="A0A392THR0"/>
<sequence length="46" mass="5012">RVSERGKESAVVVVVEMRGERGREEAEVVTEDEEEPWGGAAHFVGG</sequence>
<comment type="caution">
    <text evidence="1">The sequence shown here is derived from an EMBL/GenBank/DDBJ whole genome shotgun (WGS) entry which is preliminary data.</text>
</comment>
<reference evidence="1 2" key="1">
    <citation type="journal article" date="2018" name="Front. Plant Sci.">
        <title>Red Clover (Trifolium pratense) and Zigzag Clover (T. medium) - A Picture of Genomic Similarities and Differences.</title>
        <authorList>
            <person name="Dluhosova J."/>
            <person name="Istvanek J."/>
            <person name="Nedelnik J."/>
            <person name="Repkova J."/>
        </authorList>
    </citation>
    <scope>NUCLEOTIDE SEQUENCE [LARGE SCALE GENOMIC DNA]</scope>
    <source>
        <strain evidence="2">cv. 10/8</strain>
        <tissue evidence="1">Leaf</tissue>
    </source>
</reference>